<dbReference type="EMBL" id="BMZF01000008">
    <property type="protein sequence ID" value="GHA58876.1"/>
    <property type="molecule type" value="Genomic_DNA"/>
</dbReference>
<dbReference type="InterPro" id="IPR029052">
    <property type="entry name" value="Metallo-depent_PP-like"/>
</dbReference>
<name>A0ABQ3D652_9RHOB</name>
<comment type="caution">
    <text evidence="2">The sequence shown here is derived from an EMBL/GenBank/DDBJ whole genome shotgun (WGS) entry which is preliminary data.</text>
</comment>
<reference evidence="3" key="1">
    <citation type="journal article" date="2019" name="Int. J. Syst. Evol. Microbiol.">
        <title>The Global Catalogue of Microorganisms (GCM) 10K type strain sequencing project: providing services to taxonomists for standard genome sequencing and annotation.</title>
        <authorList>
            <consortium name="The Broad Institute Genomics Platform"/>
            <consortium name="The Broad Institute Genome Sequencing Center for Infectious Disease"/>
            <person name="Wu L."/>
            <person name="Ma J."/>
        </authorList>
    </citation>
    <scope>NUCLEOTIDE SEQUENCE [LARGE SCALE GENOMIC DNA]</scope>
    <source>
        <strain evidence="3">KCTC 32465</strain>
    </source>
</reference>
<organism evidence="2 3">
    <name type="scientific">Paramylibacter ulvae</name>
    <dbReference type="NCBI Taxonomy" id="1651968"/>
    <lineage>
        <taxon>Bacteria</taxon>
        <taxon>Pseudomonadati</taxon>
        <taxon>Pseudomonadota</taxon>
        <taxon>Alphaproteobacteria</taxon>
        <taxon>Rhodobacterales</taxon>
        <taxon>Paracoccaceae</taxon>
        <taxon>Paramylibacter</taxon>
    </lineage>
</organism>
<sequence length="251" mass="27750">MSFLKKLFGQKSAPSVQPAFDAAIQSDEPLFVIGDVHGCDVLLNQLLAKRPDDAQLIFVGDLVDRGPNSAAVLDIVQSECQNGAICLMGNHEKMMLDFLDRPTERGPRWLTFGGLQTMESFGIRGISERASEQELLAARDKLASAMPAGQESWIRDLPTIHHSGNVHVVHAAADPNRAPDDQNARILLWGLDEFHQKTRRDGQWFIYGHTILNDPKIENGRIGIDTGAYATGTLTAVLIRDDQAQFFSVKY</sequence>
<feature type="domain" description="Calcineurin-like phosphoesterase" evidence="1">
    <location>
        <begin position="30"/>
        <end position="160"/>
    </location>
</feature>
<dbReference type="Gene3D" id="3.60.21.10">
    <property type="match status" value="1"/>
</dbReference>
<dbReference type="CDD" id="cd00144">
    <property type="entry name" value="MPP_PPP_family"/>
    <property type="match status" value="1"/>
</dbReference>
<accession>A0ABQ3D652</accession>
<dbReference type="InterPro" id="IPR050126">
    <property type="entry name" value="Ap4A_hydrolase"/>
</dbReference>
<dbReference type="PANTHER" id="PTHR42850:SF4">
    <property type="entry name" value="ZINC-DEPENDENT ENDOPOLYPHOSPHATASE"/>
    <property type="match status" value="1"/>
</dbReference>
<evidence type="ECO:0000259" key="1">
    <source>
        <dbReference type="Pfam" id="PF00149"/>
    </source>
</evidence>
<keyword evidence="3" id="KW-1185">Reference proteome</keyword>
<dbReference type="SUPFAM" id="SSF56300">
    <property type="entry name" value="Metallo-dependent phosphatases"/>
    <property type="match status" value="1"/>
</dbReference>
<evidence type="ECO:0000313" key="2">
    <source>
        <dbReference type="EMBL" id="GHA58876.1"/>
    </source>
</evidence>
<dbReference type="RefSeq" id="WP_189641132.1">
    <property type="nucleotide sequence ID" value="NZ_BMZF01000008.1"/>
</dbReference>
<protein>
    <submittedName>
        <fullName evidence="2">Metallophosphoesterase</fullName>
    </submittedName>
</protein>
<dbReference type="InterPro" id="IPR004843">
    <property type="entry name" value="Calcineurin-like_PHP"/>
</dbReference>
<dbReference type="Proteomes" id="UP000634455">
    <property type="component" value="Unassembled WGS sequence"/>
</dbReference>
<dbReference type="Pfam" id="PF00149">
    <property type="entry name" value="Metallophos"/>
    <property type="match status" value="1"/>
</dbReference>
<proteinExistence type="predicted"/>
<gene>
    <name evidence="2" type="ORF">GCM10008927_25670</name>
</gene>
<dbReference type="PANTHER" id="PTHR42850">
    <property type="entry name" value="METALLOPHOSPHOESTERASE"/>
    <property type="match status" value="1"/>
</dbReference>
<evidence type="ECO:0000313" key="3">
    <source>
        <dbReference type="Proteomes" id="UP000634455"/>
    </source>
</evidence>